<feature type="transmembrane region" description="Helical" evidence="2">
    <location>
        <begin position="32"/>
        <end position="60"/>
    </location>
</feature>
<accession>M4Z750</accession>
<dbReference type="Proteomes" id="UP000011841">
    <property type="component" value="Chromosome"/>
</dbReference>
<reference evidence="3 4" key="1">
    <citation type="journal article" date="2013" name="Appl. Environ. Microbiol.">
        <title>Genome analysis suggests that the soil oligotrophic bacterium Agromonas oligotrophica (Bradyrhizobium oligotrophicum) is a nitrogen-fixing symbiont of Aeschynomene indica.</title>
        <authorList>
            <person name="Okubo T."/>
            <person name="Fukushima S."/>
            <person name="Itakura M."/>
            <person name="Oshima K."/>
            <person name="Longtonglang A."/>
            <person name="Teaumroong N."/>
            <person name="Mitsui H."/>
            <person name="Hattori M."/>
            <person name="Hattori R."/>
            <person name="Hattori T."/>
            <person name="Minamisawa K."/>
        </authorList>
    </citation>
    <scope>NUCLEOTIDE SEQUENCE [LARGE SCALE GENOMIC DNA]</scope>
    <source>
        <strain evidence="3 4">S58</strain>
    </source>
</reference>
<gene>
    <name evidence="3" type="ORF">S58_32970</name>
</gene>
<evidence type="ECO:0000256" key="2">
    <source>
        <dbReference type="SAM" id="Phobius"/>
    </source>
</evidence>
<dbReference type="KEGG" id="aol:S58_32970"/>
<dbReference type="HOGENOM" id="CLU_2913398_0_0_5"/>
<keyword evidence="2" id="KW-0472">Membrane</keyword>
<evidence type="ECO:0000256" key="1">
    <source>
        <dbReference type="SAM" id="MobiDB-lite"/>
    </source>
</evidence>
<name>M4Z750_9BRAD</name>
<feature type="region of interest" description="Disordered" evidence="1">
    <location>
        <begin position="1"/>
        <end position="24"/>
    </location>
</feature>
<proteinExistence type="predicted"/>
<keyword evidence="4" id="KW-1185">Reference proteome</keyword>
<protein>
    <submittedName>
        <fullName evidence="3">Uncharacterized protein</fullName>
    </submittedName>
</protein>
<organism evidence="3 4">
    <name type="scientific">Bradyrhizobium oligotrophicum S58</name>
    <dbReference type="NCBI Taxonomy" id="1245469"/>
    <lineage>
        <taxon>Bacteria</taxon>
        <taxon>Pseudomonadati</taxon>
        <taxon>Pseudomonadota</taxon>
        <taxon>Alphaproteobacteria</taxon>
        <taxon>Hyphomicrobiales</taxon>
        <taxon>Nitrobacteraceae</taxon>
        <taxon>Bradyrhizobium</taxon>
    </lineage>
</organism>
<dbReference type="AlphaFoldDB" id="M4Z750"/>
<feature type="compositionally biased region" description="Acidic residues" evidence="1">
    <location>
        <begin position="9"/>
        <end position="18"/>
    </location>
</feature>
<dbReference type="EMBL" id="AP012603">
    <property type="protein sequence ID" value="BAM89294.1"/>
    <property type="molecule type" value="Genomic_DNA"/>
</dbReference>
<evidence type="ECO:0000313" key="4">
    <source>
        <dbReference type="Proteomes" id="UP000011841"/>
    </source>
</evidence>
<sequence>MRGIAEHELGDDEDGVEPDADRERRAEARRRMAVASMAVRVGMRVGAIMGMIMVVVVVMLV</sequence>
<evidence type="ECO:0000313" key="3">
    <source>
        <dbReference type="EMBL" id="BAM89294.1"/>
    </source>
</evidence>
<keyword evidence="2" id="KW-0812">Transmembrane</keyword>
<keyword evidence="2" id="KW-1133">Transmembrane helix</keyword>